<accession>A0A7W3IQL4</accession>
<protein>
    <submittedName>
        <fullName evidence="9">Putative oxidoreductase</fullName>
    </submittedName>
</protein>
<dbReference type="GO" id="GO:0005886">
    <property type="term" value="C:plasma membrane"/>
    <property type="evidence" value="ECO:0007669"/>
    <property type="project" value="UniProtKB-SubCell"/>
</dbReference>
<evidence type="ECO:0000256" key="6">
    <source>
        <dbReference type="ARBA" id="ARBA00023136"/>
    </source>
</evidence>
<keyword evidence="5 8" id="KW-1133">Transmembrane helix</keyword>
<dbReference type="InterPro" id="IPR051907">
    <property type="entry name" value="DoxX-like_oxidoreductase"/>
</dbReference>
<dbReference type="EMBL" id="JACGWT010000002">
    <property type="protein sequence ID" value="MBA8793400.1"/>
    <property type="molecule type" value="Genomic_DNA"/>
</dbReference>
<dbReference type="PANTHER" id="PTHR33452">
    <property type="entry name" value="OXIDOREDUCTASE CATD-RELATED"/>
    <property type="match status" value="1"/>
</dbReference>
<evidence type="ECO:0000256" key="3">
    <source>
        <dbReference type="ARBA" id="ARBA00022475"/>
    </source>
</evidence>
<keyword evidence="10" id="KW-1185">Reference proteome</keyword>
<evidence type="ECO:0000256" key="4">
    <source>
        <dbReference type="ARBA" id="ARBA00022692"/>
    </source>
</evidence>
<feature type="transmembrane region" description="Helical" evidence="8">
    <location>
        <begin position="7"/>
        <end position="26"/>
    </location>
</feature>
<gene>
    <name evidence="9" type="ORF">FHX74_001005</name>
</gene>
<dbReference type="Proteomes" id="UP000523079">
    <property type="component" value="Unassembled WGS sequence"/>
</dbReference>
<evidence type="ECO:0000256" key="5">
    <source>
        <dbReference type="ARBA" id="ARBA00022989"/>
    </source>
</evidence>
<keyword evidence="3" id="KW-1003">Cell membrane</keyword>
<evidence type="ECO:0000256" key="2">
    <source>
        <dbReference type="ARBA" id="ARBA00006679"/>
    </source>
</evidence>
<evidence type="ECO:0000256" key="8">
    <source>
        <dbReference type="SAM" id="Phobius"/>
    </source>
</evidence>
<dbReference type="AlphaFoldDB" id="A0A7W3IQL4"/>
<keyword evidence="6 8" id="KW-0472">Membrane</keyword>
<name>A0A7W3IQL4_9ACTN</name>
<dbReference type="PANTHER" id="PTHR33452:SF1">
    <property type="entry name" value="INNER MEMBRANE PROTEIN YPHA-RELATED"/>
    <property type="match status" value="1"/>
</dbReference>
<dbReference type="Pfam" id="PF07681">
    <property type="entry name" value="DoxX"/>
    <property type="match status" value="1"/>
</dbReference>
<comment type="subcellular location">
    <subcellularLocation>
        <location evidence="1">Cell membrane</location>
        <topology evidence="1">Multi-pass membrane protein</topology>
    </subcellularLocation>
</comment>
<evidence type="ECO:0000313" key="9">
    <source>
        <dbReference type="EMBL" id="MBA8793400.1"/>
    </source>
</evidence>
<feature type="transmembrane region" description="Helical" evidence="8">
    <location>
        <begin position="79"/>
        <end position="96"/>
    </location>
</feature>
<evidence type="ECO:0000256" key="1">
    <source>
        <dbReference type="ARBA" id="ARBA00004651"/>
    </source>
</evidence>
<proteinExistence type="inferred from homology"/>
<feature type="region of interest" description="Disordered" evidence="7">
    <location>
        <begin position="143"/>
        <end position="166"/>
    </location>
</feature>
<evidence type="ECO:0000313" key="10">
    <source>
        <dbReference type="Proteomes" id="UP000523079"/>
    </source>
</evidence>
<keyword evidence="4 8" id="KW-0812">Transmembrane</keyword>
<feature type="compositionally biased region" description="Acidic residues" evidence="7">
    <location>
        <begin position="146"/>
        <end position="157"/>
    </location>
</feature>
<dbReference type="RefSeq" id="WP_182559034.1">
    <property type="nucleotide sequence ID" value="NZ_JACGWT010000002.1"/>
</dbReference>
<comment type="caution">
    <text evidence="9">The sequence shown here is derived from an EMBL/GenBank/DDBJ whole genome shotgun (WGS) entry which is preliminary data.</text>
</comment>
<reference evidence="9 10" key="1">
    <citation type="submission" date="2020-07" db="EMBL/GenBank/DDBJ databases">
        <title>Sequencing the genomes of 1000 actinobacteria strains.</title>
        <authorList>
            <person name="Klenk H.-P."/>
        </authorList>
    </citation>
    <scope>NUCLEOTIDE SEQUENCE [LARGE SCALE GENOMIC DNA]</scope>
    <source>
        <strain evidence="9 10">DSM 100723</strain>
    </source>
</reference>
<feature type="transmembrane region" description="Helical" evidence="8">
    <location>
        <begin position="54"/>
        <end position="72"/>
    </location>
</feature>
<feature type="transmembrane region" description="Helical" evidence="8">
    <location>
        <begin position="116"/>
        <end position="135"/>
    </location>
</feature>
<evidence type="ECO:0000256" key="7">
    <source>
        <dbReference type="SAM" id="MobiDB-lite"/>
    </source>
</evidence>
<dbReference type="InterPro" id="IPR032808">
    <property type="entry name" value="DoxX"/>
</dbReference>
<organism evidence="9 10">
    <name type="scientific">Microlunatus kandeliicorticis</name>
    <dbReference type="NCBI Taxonomy" id="1759536"/>
    <lineage>
        <taxon>Bacteria</taxon>
        <taxon>Bacillati</taxon>
        <taxon>Actinomycetota</taxon>
        <taxon>Actinomycetes</taxon>
        <taxon>Propionibacteriales</taxon>
        <taxon>Propionibacteriaceae</taxon>
        <taxon>Microlunatus</taxon>
    </lineage>
</organism>
<comment type="similarity">
    <text evidence="2">Belongs to the DoxX family.</text>
</comment>
<sequence>MRTFVRGVQHLVLLVVRVAFGLMMVLDGWHRWNGQGIGAQVAFLSQFSVPSPRYVAWALVVVELVGGIFLVVGALTPLIALLFVAEQVLTVAYVSFYHRDPVTVNGTLVQGWEHDAALGAIALLLFVFGAGKISVDQLFRRRRDDDDGDDGDEDEDLAPTVTGRVV</sequence>